<feature type="region of interest" description="Disordered" evidence="1">
    <location>
        <begin position="122"/>
        <end position="155"/>
    </location>
</feature>
<evidence type="ECO:0000313" key="2">
    <source>
        <dbReference type="EMBL" id="KAK8744263.1"/>
    </source>
</evidence>
<dbReference type="EMBL" id="JARKIK010000022">
    <property type="protein sequence ID" value="KAK8744263.1"/>
    <property type="molecule type" value="Genomic_DNA"/>
</dbReference>
<sequence>QAVMAATLSRSWSFFNTRHSTRTKNYLSQDYQPSTPGSRVNLQERFRQEEGCQRRTSLPPPPPTHNNTFTHHQHCPKAKGSCQITPNISCLDKENCSKNNNQEESCYNEPCECLSSSTNFPPNHPHKSQDGSNNHTSGSHRSFHPLSSLPHRPLRKLPSGIAPLWNNIHDNVSQLKPQTSRFFNEGGRRMNRALQGVRTSFSSFTQMFRNSTRRRYRLDGGTPTRTPRRTPGKLYTPFDISTPATPNSYTKGPKRLQNATARRNINGNENRGVIRTPKHSASAPTSSRQWAHFHSPSQSLQRDMAAVNRGLKDLEHVRSGILHNGREKWIQFC</sequence>
<name>A0AAW0XY74_CHEQU</name>
<proteinExistence type="predicted"/>
<feature type="region of interest" description="Disordered" evidence="1">
    <location>
        <begin position="216"/>
        <end position="245"/>
    </location>
</feature>
<keyword evidence="3" id="KW-1185">Reference proteome</keyword>
<feature type="region of interest" description="Disordered" evidence="1">
    <location>
        <begin position="50"/>
        <end position="76"/>
    </location>
</feature>
<comment type="caution">
    <text evidence="2">The sequence shown here is derived from an EMBL/GenBank/DDBJ whole genome shotgun (WGS) entry which is preliminary data.</text>
</comment>
<dbReference type="Proteomes" id="UP001445076">
    <property type="component" value="Unassembled WGS sequence"/>
</dbReference>
<feature type="region of interest" description="Disordered" evidence="1">
    <location>
        <begin position="269"/>
        <end position="289"/>
    </location>
</feature>
<evidence type="ECO:0000313" key="3">
    <source>
        <dbReference type="Proteomes" id="UP001445076"/>
    </source>
</evidence>
<organism evidence="2 3">
    <name type="scientific">Cherax quadricarinatus</name>
    <name type="common">Australian red claw crayfish</name>
    <dbReference type="NCBI Taxonomy" id="27406"/>
    <lineage>
        <taxon>Eukaryota</taxon>
        <taxon>Metazoa</taxon>
        <taxon>Ecdysozoa</taxon>
        <taxon>Arthropoda</taxon>
        <taxon>Crustacea</taxon>
        <taxon>Multicrustacea</taxon>
        <taxon>Malacostraca</taxon>
        <taxon>Eumalacostraca</taxon>
        <taxon>Eucarida</taxon>
        <taxon>Decapoda</taxon>
        <taxon>Pleocyemata</taxon>
        <taxon>Astacidea</taxon>
        <taxon>Parastacoidea</taxon>
        <taxon>Parastacidae</taxon>
        <taxon>Cherax</taxon>
    </lineage>
</organism>
<dbReference type="AlphaFoldDB" id="A0AAW0XY74"/>
<reference evidence="2 3" key="1">
    <citation type="journal article" date="2024" name="BMC Genomics">
        <title>Genome assembly of redclaw crayfish (Cherax quadricarinatus) provides insights into its immune adaptation and hypoxia tolerance.</title>
        <authorList>
            <person name="Liu Z."/>
            <person name="Zheng J."/>
            <person name="Li H."/>
            <person name="Fang K."/>
            <person name="Wang S."/>
            <person name="He J."/>
            <person name="Zhou D."/>
            <person name="Weng S."/>
            <person name="Chi M."/>
            <person name="Gu Z."/>
            <person name="He J."/>
            <person name="Li F."/>
            <person name="Wang M."/>
        </authorList>
    </citation>
    <scope>NUCLEOTIDE SEQUENCE [LARGE SCALE GENOMIC DNA]</scope>
    <source>
        <strain evidence="2">ZL_2023a</strain>
    </source>
</reference>
<gene>
    <name evidence="2" type="ORF">OTU49_000708</name>
</gene>
<evidence type="ECO:0000256" key="1">
    <source>
        <dbReference type="SAM" id="MobiDB-lite"/>
    </source>
</evidence>
<feature type="compositionally biased region" description="Polar residues" evidence="1">
    <location>
        <begin position="130"/>
        <end position="140"/>
    </location>
</feature>
<protein>
    <submittedName>
        <fullName evidence="2">Uncharacterized protein</fullName>
    </submittedName>
</protein>
<accession>A0AAW0XY74</accession>
<feature type="non-terminal residue" evidence="2">
    <location>
        <position position="1"/>
    </location>
</feature>